<sequence>MRVQAVTANNALMPVYFQGRWVEKTICGQRVMYSTNLGAEFWFRVDQASVVTLNMLNLAQDVSAWIAVQIDGLPYQRMAVKTLPWRLNLDGHQHVIRVVMSGNTDADPLWATDAGFAVQSVRSDGELQAVRPGQHSITFIGDSITAGCWVIPGRHAAVDYRAEANYAAIASDLLGLRDVRVAYSAAGVSWPGTGGVPPLPQVLTAIDDRTSWQPEQTDLVVVNVGTNDRRITVAAFEPLFEQFLRQIQNLYPLSRVAVMVPFNQRFAAAVSTIAIQAGANLITTADWQPSTTDGVHVDTAGSQLAGHKLAEKLRELYPDLLISNN</sequence>
<evidence type="ECO:0000313" key="2">
    <source>
        <dbReference type="EMBL" id="MFC6260895.1"/>
    </source>
</evidence>
<evidence type="ECO:0000259" key="1">
    <source>
        <dbReference type="Pfam" id="PF13472"/>
    </source>
</evidence>
<dbReference type="EMBL" id="JBHSSI010000047">
    <property type="protein sequence ID" value="MFC6260895.1"/>
    <property type="molecule type" value="Genomic_DNA"/>
</dbReference>
<feature type="domain" description="SGNH hydrolase-type esterase" evidence="1">
    <location>
        <begin position="139"/>
        <end position="284"/>
    </location>
</feature>
<dbReference type="RefSeq" id="WP_125687273.1">
    <property type="nucleotide sequence ID" value="NZ_JBHSSI010000047.1"/>
</dbReference>
<dbReference type="InterPro" id="IPR036514">
    <property type="entry name" value="SGNH_hydro_sf"/>
</dbReference>
<proteinExistence type="predicted"/>
<reference evidence="3" key="1">
    <citation type="journal article" date="2019" name="Int. J. Syst. Evol. Microbiol.">
        <title>The Global Catalogue of Microorganisms (GCM) 10K type strain sequencing project: providing services to taxonomists for standard genome sequencing and annotation.</title>
        <authorList>
            <consortium name="The Broad Institute Genomics Platform"/>
            <consortium name="The Broad Institute Genome Sequencing Center for Infectious Disease"/>
            <person name="Wu L."/>
            <person name="Ma J."/>
        </authorList>
    </citation>
    <scope>NUCLEOTIDE SEQUENCE [LARGE SCALE GENOMIC DNA]</scope>
    <source>
        <strain evidence="3">CCM 8908</strain>
    </source>
</reference>
<keyword evidence="3" id="KW-1185">Reference proteome</keyword>
<evidence type="ECO:0000313" key="3">
    <source>
        <dbReference type="Proteomes" id="UP001596283"/>
    </source>
</evidence>
<protein>
    <submittedName>
        <fullName evidence="2">GDSL-type esterase/lipase family protein</fullName>
    </submittedName>
</protein>
<comment type="caution">
    <text evidence="2">The sequence shown here is derived from an EMBL/GenBank/DDBJ whole genome shotgun (WGS) entry which is preliminary data.</text>
</comment>
<name>A0ABW1THL3_9LACO</name>
<accession>A0ABW1THL3</accession>
<dbReference type="Proteomes" id="UP001596283">
    <property type="component" value="Unassembled WGS sequence"/>
</dbReference>
<gene>
    <name evidence="2" type="ORF">ACFP1C_08095</name>
</gene>
<organism evidence="2 3">
    <name type="scientific">Levilactobacillus fujinensis</name>
    <dbReference type="NCBI Taxonomy" id="2486024"/>
    <lineage>
        <taxon>Bacteria</taxon>
        <taxon>Bacillati</taxon>
        <taxon>Bacillota</taxon>
        <taxon>Bacilli</taxon>
        <taxon>Lactobacillales</taxon>
        <taxon>Lactobacillaceae</taxon>
        <taxon>Levilactobacillus</taxon>
    </lineage>
</organism>
<dbReference type="SUPFAM" id="SSF52266">
    <property type="entry name" value="SGNH hydrolase"/>
    <property type="match status" value="1"/>
</dbReference>
<dbReference type="InterPro" id="IPR013830">
    <property type="entry name" value="SGNH_hydro"/>
</dbReference>
<dbReference type="Gene3D" id="3.40.50.1110">
    <property type="entry name" value="SGNH hydrolase"/>
    <property type="match status" value="1"/>
</dbReference>
<dbReference type="Pfam" id="PF13472">
    <property type="entry name" value="Lipase_GDSL_2"/>
    <property type="match status" value="1"/>
</dbReference>